<accession>A0A7V3E800</accession>
<gene>
    <name evidence="2" type="ORF">ENS31_09505</name>
</gene>
<evidence type="ECO:0000259" key="1">
    <source>
        <dbReference type="Pfam" id="PF18962"/>
    </source>
</evidence>
<dbReference type="RefSeq" id="WP_304143543.1">
    <property type="nucleotide sequence ID" value="NZ_JAOAIE010000030.1"/>
</dbReference>
<comment type="caution">
    <text evidence="2">The sequence shown here is derived from an EMBL/GenBank/DDBJ whole genome shotgun (WGS) entry which is preliminary data.</text>
</comment>
<evidence type="ECO:0000313" key="2">
    <source>
        <dbReference type="EMBL" id="HFI91744.1"/>
    </source>
</evidence>
<sequence>MRTNIFLGFLFISIIGFAFKVNYPTGIVGLTEKDGAMGCICHNFERTDSVSIWIEGPDSLVLGSSAEFKLFLTGGPAIKGGFNIAALSGKLFSIDTLTQRMVYVQGDTQLTHTQPLNFDQDTIFWRFVYEAPDSEIVDTIYSVANSVNGDGNPGDADKWNFGRKFTVTVYDSPISVNDKFIADEFELYQNYPNPFNPSTLISWRSPKAGWQTIKLYDLMGREIETIADNYYDAGFHSKLYIANSSLTSGVYFIKLTIGNQSQVKKIVLMK</sequence>
<protein>
    <submittedName>
        <fullName evidence="2">T9SS type A sorting domain-containing protein</fullName>
    </submittedName>
</protein>
<dbReference type="NCBIfam" id="NF041895">
    <property type="entry name" value="choice_anch_V"/>
    <property type="match status" value="1"/>
</dbReference>
<proteinExistence type="predicted"/>
<name>A0A7V3E800_9BACT</name>
<reference evidence="2" key="1">
    <citation type="journal article" date="2020" name="mSystems">
        <title>Genome- and Community-Level Interaction Insights into Carbon Utilization and Element Cycling Functions of Hydrothermarchaeota in Hydrothermal Sediment.</title>
        <authorList>
            <person name="Zhou Z."/>
            <person name="Liu Y."/>
            <person name="Xu W."/>
            <person name="Pan J."/>
            <person name="Luo Z.H."/>
            <person name="Li M."/>
        </authorList>
    </citation>
    <scope>NUCLEOTIDE SEQUENCE [LARGE SCALE GENOMIC DNA]</scope>
    <source>
        <strain evidence="2">SpSt-479</strain>
    </source>
</reference>
<feature type="domain" description="Secretion system C-terminal sorting" evidence="1">
    <location>
        <begin position="191"/>
        <end position="267"/>
    </location>
</feature>
<dbReference type="EMBL" id="DSUJ01000008">
    <property type="protein sequence ID" value="HFI91744.1"/>
    <property type="molecule type" value="Genomic_DNA"/>
</dbReference>
<dbReference type="Pfam" id="PF18962">
    <property type="entry name" value="Por_Secre_tail"/>
    <property type="match status" value="1"/>
</dbReference>
<dbReference type="AlphaFoldDB" id="A0A7V3E800"/>
<dbReference type="NCBIfam" id="TIGR04183">
    <property type="entry name" value="Por_Secre_tail"/>
    <property type="match status" value="1"/>
</dbReference>
<organism evidence="2">
    <name type="scientific">Ignavibacterium album</name>
    <dbReference type="NCBI Taxonomy" id="591197"/>
    <lineage>
        <taxon>Bacteria</taxon>
        <taxon>Pseudomonadati</taxon>
        <taxon>Ignavibacteriota</taxon>
        <taxon>Ignavibacteria</taxon>
        <taxon>Ignavibacteriales</taxon>
        <taxon>Ignavibacteriaceae</taxon>
        <taxon>Ignavibacterium</taxon>
    </lineage>
</organism>
<dbReference type="InterPro" id="IPR026444">
    <property type="entry name" value="Secre_tail"/>
</dbReference>